<dbReference type="Pfam" id="PF00583">
    <property type="entry name" value="Acetyltransf_1"/>
    <property type="match status" value="1"/>
</dbReference>
<name>A0A173V3Z7_9FIRM</name>
<dbReference type="SUPFAM" id="SSF55729">
    <property type="entry name" value="Acyl-CoA N-acyltransferases (Nat)"/>
    <property type="match status" value="1"/>
</dbReference>
<reference evidence="2 4" key="1">
    <citation type="submission" date="2015-09" db="EMBL/GenBank/DDBJ databases">
        <authorList>
            <consortium name="Pathogen Informatics"/>
        </authorList>
    </citation>
    <scope>NUCLEOTIDE SEQUENCE [LARGE SCALE GENOMIC DNA]</scope>
    <source>
        <strain evidence="2 4">2789STDY5834968</strain>
    </source>
</reference>
<dbReference type="GeneID" id="86989128"/>
<dbReference type="Proteomes" id="UP000095673">
    <property type="component" value="Unassembled WGS sequence"/>
</dbReference>
<feature type="domain" description="N-acetyltransferase" evidence="1">
    <location>
        <begin position="33"/>
        <end position="202"/>
    </location>
</feature>
<dbReference type="GO" id="GO:0016747">
    <property type="term" value="F:acyltransferase activity, transferring groups other than amino-acyl groups"/>
    <property type="evidence" value="ECO:0007669"/>
    <property type="project" value="InterPro"/>
</dbReference>
<dbReference type="InterPro" id="IPR016181">
    <property type="entry name" value="Acyl_CoA_acyltransferase"/>
</dbReference>
<proteinExistence type="predicted"/>
<dbReference type="InterPro" id="IPR000182">
    <property type="entry name" value="GNAT_dom"/>
</dbReference>
<organism evidence="2 4">
    <name type="scientific">Agathobacter rectalis</name>
    <dbReference type="NCBI Taxonomy" id="39491"/>
    <lineage>
        <taxon>Bacteria</taxon>
        <taxon>Bacillati</taxon>
        <taxon>Bacillota</taxon>
        <taxon>Clostridia</taxon>
        <taxon>Lachnospirales</taxon>
        <taxon>Lachnospiraceae</taxon>
        <taxon>Agathobacter</taxon>
    </lineage>
</organism>
<sequence>MGYVAKIVYDKDNRVTEENDAHGKIKEMRNRMRRIVAATEENKEEILKLYKIQLGREFCPWDDSYPGMKEIEFDLGRESLFVMIDGQEINADAGSKEDRIIAAISIDDDPQVERLDCWSHKLAPGAELSRLAVHPDFQNQKIARQMLVFGMEELARRGYKSVHFLVNKLNVKALRSYAVFGFDTVGECSLFGQPFLCYEKSL</sequence>
<dbReference type="PROSITE" id="PS51186">
    <property type="entry name" value="GNAT"/>
    <property type="match status" value="1"/>
</dbReference>
<dbReference type="Proteomes" id="UP001197741">
    <property type="component" value="Unassembled WGS sequence"/>
</dbReference>
<evidence type="ECO:0000259" key="1">
    <source>
        <dbReference type="PROSITE" id="PS51186"/>
    </source>
</evidence>
<evidence type="ECO:0000313" key="3">
    <source>
        <dbReference type="EMBL" id="MCB6960751.1"/>
    </source>
</evidence>
<protein>
    <submittedName>
        <fullName evidence="2">Acetyltransferase (GNAT) family</fullName>
    </submittedName>
    <submittedName>
        <fullName evidence="3">GNAT family N-acetyltransferase</fullName>
    </submittedName>
</protein>
<dbReference type="Gene3D" id="3.40.630.30">
    <property type="match status" value="1"/>
</dbReference>
<gene>
    <name evidence="2" type="ORF">ERS852580_02556</name>
    <name evidence="3" type="ORF">LIZ82_07580</name>
</gene>
<dbReference type="AlphaFoldDB" id="A0A173V3Z7"/>
<accession>A0A173V3Z7</accession>
<reference evidence="3" key="2">
    <citation type="submission" date="2021-10" db="EMBL/GenBank/DDBJ databases">
        <title>Collection of gut derived symbiotic bacterial strains cultured from healthy donors.</title>
        <authorList>
            <person name="Lin H."/>
            <person name="Littmann E."/>
            <person name="Kohout C."/>
            <person name="Pamer E.G."/>
        </authorList>
    </citation>
    <scope>NUCLEOTIDE SEQUENCE</scope>
    <source>
        <strain evidence="3">DFI.7.28A</strain>
    </source>
</reference>
<dbReference type="EMBL" id="CYXM01000013">
    <property type="protein sequence ID" value="CUN21037.1"/>
    <property type="molecule type" value="Genomic_DNA"/>
</dbReference>
<evidence type="ECO:0000313" key="2">
    <source>
        <dbReference type="EMBL" id="CUN21037.1"/>
    </source>
</evidence>
<dbReference type="CDD" id="cd04301">
    <property type="entry name" value="NAT_SF"/>
    <property type="match status" value="1"/>
</dbReference>
<keyword evidence="2" id="KW-0808">Transferase</keyword>
<dbReference type="EMBL" id="JAJCJQ010000008">
    <property type="protein sequence ID" value="MCB6960751.1"/>
    <property type="molecule type" value="Genomic_DNA"/>
</dbReference>
<dbReference type="RefSeq" id="WP_012743191.1">
    <property type="nucleotide sequence ID" value="NZ_CP092643.1"/>
</dbReference>
<evidence type="ECO:0000313" key="4">
    <source>
        <dbReference type="Proteomes" id="UP000095673"/>
    </source>
</evidence>